<dbReference type="InterPro" id="IPR021463">
    <property type="entry name" value="Methyltransf_34"/>
</dbReference>
<feature type="region of interest" description="Disordered" evidence="1">
    <location>
        <begin position="1"/>
        <end position="60"/>
    </location>
</feature>
<dbReference type="GeneID" id="63776165"/>
<accession>A0A1Y2E416</accession>
<feature type="compositionally biased region" description="Basic and acidic residues" evidence="1">
    <location>
        <begin position="1"/>
        <end position="14"/>
    </location>
</feature>
<evidence type="ECO:0000313" key="3">
    <source>
        <dbReference type="Proteomes" id="UP000193689"/>
    </source>
</evidence>
<protein>
    <recommendedName>
        <fullName evidence="4">25S rRNA (Uridine(2843)-N(3))-methyltransferase</fullName>
    </recommendedName>
</protein>
<dbReference type="EMBL" id="MCFJ01000005">
    <property type="protein sequence ID" value="ORY66094.1"/>
    <property type="molecule type" value="Genomic_DNA"/>
</dbReference>
<sequence length="416" mass="45552">MKKFERKAQSERKHGPLSVSSASKAPVAPPSGRPGWKGPSYIKKAPRQLPKPSSPQGPASVVQEQLLPVELQQLVLDIFRDTFPASYDFDALKPTLQEIKDALIQRNFDRAFGKAEFLEAYAIRWSPSRALAYSNLLAWVCGERAEEIWVKRLIGITKDSPANVVCFGGGAAEIMAFAGLLRHLRAGAAGRPNPPEDVSEELEALSMSESTATSTSTALNLHLVDSANWSSVVSKLHAALTTPPTLSKYASAAARVANASFLSSDALKSTFTQGDILESGIEDLSSMIGPEPALLTLMFTLNELYTASMPKTIAFLLKLTTAAPKGSLLLVIDSAGSCSETTKKKYPMSWLMDHTMLSKRVKNGERDEDEGEGEETTSAWEKVVNEESTWFRLAESLKYPVSLENMRFQVHLFKRL</sequence>
<dbReference type="AlphaFoldDB" id="A0A1Y2E416"/>
<evidence type="ECO:0000256" key="1">
    <source>
        <dbReference type="SAM" id="MobiDB-lite"/>
    </source>
</evidence>
<dbReference type="STRING" id="1141098.A0A1Y2E416"/>
<evidence type="ECO:0008006" key="4">
    <source>
        <dbReference type="Google" id="ProtNLM"/>
    </source>
</evidence>
<dbReference type="Proteomes" id="UP000193689">
    <property type="component" value="Unassembled WGS sequence"/>
</dbReference>
<dbReference type="OrthoDB" id="6419443at2759"/>
<dbReference type="Pfam" id="PF11312">
    <property type="entry name" value="Methyltransf_34"/>
    <property type="match status" value="1"/>
</dbReference>
<gene>
    <name evidence="2" type="ORF">BCR38DRAFT_429224</name>
</gene>
<dbReference type="InParanoid" id="A0A1Y2E416"/>
<organism evidence="2 3">
    <name type="scientific">Pseudomassariella vexata</name>
    <dbReference type="NCBI Taxonomy" id="1141098"/>
    <lineage>
        <taxon>Eukaryota</taxon>
        <taxon>Fungi</taxon>
        <taxon>Dikarya</taxon>
        <taxon>Ascomycota</taxon>
        <taxon>Pezizomycotina</taxon>
        <taxon>Sordariomycetes</taxon>
        <taxon>Xylariomycetidae</taxon>
        <taxon>Amphisphaeriales</taxon>
        <taxon>Pseudomassariaceae</taxon>
        <taxon>Pseudomassariella</taxon>
    </lineage>
</organism>
<dbReference type="FunCoup" id="A0A1Y2E416">
    <property type="interactions" value="32"/>
</dbReference>
<reference evidence="2 3" key="1">
    <citation type="submission" date="2016-07" db="EMBL/GenBank/DDBJ databases">
        <title>Pervasive Adenine N6-methylation of Active Genes in Fungi.</title>
        <authorList>
            <consortium name="DOE Joint Genome Institute"/>
            <person name="Mondo S.J."/>
            <person name="Dannebaum R.O."/>
            <person name="Kuo R.C."/>
            <person name="Labutti K."/>
            <person name="Haridas S."/>
            <person name="Kuo A."/>
            <person name="Salamov A."/>
            <person name="Ahrendt S.R."/>
            <person name="Lipzen A."/>
            <person name="Sullivan W."/>
            <person name="Andreopoulos W.B."/>
            <person name="Clum A."/>
            <person name="Lindquist E."/>
            <person name="Daum C."/>
            <person name="Ramamoorthy G.K."/>
            <person name="Gryganskyi A."/>
            <person name="Culley D."/>
            <person name="Magnuson J.K."/>
            <person name="James T.Y."/>
            <person name="O'Malley M.A."/>
            <person name="Stajich J.E."/>
            <person name="Spatafora J.W."/>
            <person name="Visel A."/>
            <person name="Grigoriev I.V."/>
        </authorList>
    </citation>
    <scope>NUCLEOTIDE SEQUENCE [LARGE SCALE GENOMIC DNA]</scope>
    <source>
        <strain evidence="2 3">CBS 129021</strain>
    </source>
</reference>
<dbReference type="RefSeq" id="XP_040717058.1">
    <property type="nucleotide sequence ID" value="XM_040859953.1"/>
</dbReference>
<keyword evidence="3" id="KW-1185">Reference proteome</keyword>
<comment type="caution">
    <text evidence="2">The sequence shown here is derived from an EMBL/GenBank/DDBJ whole genome shotgun (WGS) entry which is preliminary data.</text>
</comment>
<proteinExistence type="predicted"/>
<name>A0A1Y2E416_9PEZI</name>
<evidence type="ECO:0000313" key="2">
    <source>
        <dbReference type="EMBL" id="ORY66094.1"/>
    </source>
</evidence>